<organism evidence="1 2">
    <name type="scientific">Corchorus capsularis</name>
    <name type="common">Jute</name>
    <dbReference type="NCBI Taxonomy" id="210143"/>
    <lineage>
        <taxon>Eukaryota</taxon>
        <taxon>Viridiplantae</taxon>
        <taxon>Streptophyta</taxon>
        <taxon>Embryophyta</taxon>
        <taxon>Tracheophyta</taxon>
        <taxon>Spermatophyta</taxon>
        <taxon>Magnoliopsida</taxon>
        <taxon>eudicotyledons</taxon>
        <taxon>Gunneridae</taxon>
        <taxon>Pentapetalae</taxon>
        <taxon>rosids</taxon>
        <taxon>malvids</taxon>
        <taxon>Malvales</taxon>
        <taxon>Malvaceae</taxon>
        <taxon>Grewioideae</taxon>
        <taxon>Apeibeae</taxon>
        <taxon>Corchorus</taxon>
    </lineage>
</organism>
<dbReference type="Gramene" id="OMO85209">
    <property type="protein sequence ID" value="OMO85209"/>
    <property type="gene ID" value="CCACVL1_10346"/>
</dbReference>
<sequence length="124" mass="12682">MDGMVVGKVGSEGKLGRGGKVSFGAVGSVLGNVGRLGSGGKVPGLGRDGKLVGNVGCGRFGIVGNGGNVAPPGKFGIGGSCWRRWRAARPTLMLENDNAMKNAKTKQLKDAIARDINDNKQIAF</sequence>
<protein>
    <submittedName>
        <fullName evidence="1">Uncharacterized protein</fullName>
    </submittedName>
</protein>
<name>A0A1R3IRJ1_COCAP</name>
<proteinExistence type="predicted"/>
<dbReference type="STRING" id="210143.A0A1R3IRJ1"/>
<gene>
    <name evidence="1" type="ORF">CCACVL1_10346</name>
</gene>
<reference evidence="1 2" key="1">
    <citation type="submission" date="2013-09" db="EMBL/GenBank/DDBJ databases">
        <title>Corchorus capsularis genome sequencing.</title>
        <authorList>
            <person name="Alam M."/>
            <person name="Haque M.S."/>
            <person name="Islam M.S."/>
            <person name="Emdad E.M."/>
            <person name="Islam M.M."/>
            <person name="Ahmed B."/>
            <person name="Halim A."/>
            <person name="Hossen Q.M.M."/>
            <person name="Hossain M.Z."/>
            <person name="Ahmed R."/>
            <person name="Khan M.M."/>
            <person name="Islam R."/>
            <person name="Rashid M.M."/>
            <person name="Khan S.A."/>
            <person name="Rahman M.S."/>
            <person name="Alam M."/>
        </authorList>
    </citation>
    <scope>NUCLEOTIDE SEQUENCE [LARGE SCALE GENOMIC DNA]</scope>
    <source>
        <strain evidence="2">cv. CVL-1</strain>
        <tissue evidence="1">Whole seedling</tissue>
    </source>
</reference>
<comment type="caution">
    <text evidence="1">The sequence shown here is derived from an EMBL/GenBank/DDBJ whole genome shotgun (WGS) entry which is preliminary data.</text>
</comment>
<dbReference type="Proteomes" id="UP000188268">
    <property type="component" value="Unassembled WGS sequence"/>
</dbReference>
<dbReference type="OMA" id="FIVGWEC"/>
<evidence type="ECO:0000313" key="2">
    <source>
        <dbReference type="Proteomes" id="UP000188268"/>
    </source>
</evidence>
<dbReference type="AlphaFoldDB" id="A0A1R3IRJ1"/>
<dbReference type="OrthoDB" id="997867at2759"/>
<keyword evidence="2" id="KW-1185">Reference proteome</keyword>
<evidence type="ECO:0000313" key="1">
    <source>
        <dbReference type="EMBL" id="OMO85209.1"/>
    </source>
</evidence>
<dbReference type="EMBL" id="AWWV01009631">
    <property type="protein sequence ID" value="OMO85209.1"/>
    <property type="molecule type" value="Genomic_DNA"/>
</dbReference>
<accession>A0A1R3IRJ1</accession>